<sequence length="456" mass="50839">MGIYDYISPSSPFDADVEKATNENNTAEEWGLIMEICDKVGTSETNAKDCLRSVIKRLHNQDPHVVLQAITLLNACVKNWGKTFQLKIASKNFETELKKILKRGNGTSTKVGSKIRILVKKWSEADFKADPQLSLMTSFYSRLKQEGIDFSTQPEPSVNSKTQRSADPDSVSSQQEVEDIAKAIELSLKENCSPKMSVPQESHTVSLYPSVSGSGTSSSSQTQEARKVRALYDFEAAEDNELTFFAGEIIHVLDDSDANWWKGRNQRGEGLFPANFVTSDLSTEPEKMMKSEKKGVQFNESVEVKTVKAYKKVEIDESKIDRVLHLLHEADPNSDSSGDPEELESLEDEVTEMGPLIDAELERVDRNHAQLTQTCAGLVEALNLYHALMRDMPPKPGPLPPQVAFLPQPPPHPIYHQPAPMPHQEFMYQPHPQPHFNGPFPPPPPGSHYPPAPPNN</sequence>
<dbReference type="InterPro" id="IPR001452">
    <property type="entry name" value="SH3_domain"/>
</dbReference>
<evidence type="ECO:0000313" key="10">
    <source>
        <dbReference type="Proteomes" id="UP000015103"/>
    </source>
</evidence>
<evidence type="ECO:0000256" key="1">
    <source>
        <dbReference type="ARBA" id="ARBA00004177"/>
    </source>
</evidence>
<dbReference type="EMBL" id="ACPB03001109">
    <property type="status" value="NOT_ANNOTATED_CDS"/>
    <property type="molecule type" value="Genomic_DNA"/>
</dbReference>
<dbReference type="SMART" id="SM00326">
    <property type="entry name" value="SH3"/>
    <property type="match status" value="1"/>
</dbReference>
<comment type="similarity">
    <text evidence="2">Belongs to the STAM family.</text>
</comment>
<dbReference type="EnsemblMetazoa" id="RPRC015396.R105">
    <property type="protein sequence ID" value="RPRC015396.P105"/>
    <property type="gene ID" value="RPRC015396"/>
</dbReference>
<dbReference type="Pfam" id="PF00018">
    <property type="entry name" value="SH3_1"/>
    <property type="match status" value="1"/>
</dbReference>
<feature type="compositionally biased region" description="Low complexity" evidence="6">
    <location>
        <begin position="212"/>
        <end position="223"/>
    </location>
</feature>
<evidence type="ECO:0000256" key="3">
    <source>
        <dbReference type="ARBA" id="ARBA00022443"/>
    </source>
</evidence>
<dbReference type="PROSITE" id="PS50002">
    <property type="entry name" value="SH3"/>
    <property type="match status" value="1"/>
</dbReference>
<dbReference type="SUPFAM" id="SSF50044">
    <property type="entry name" value="SH3-domain"/>
    <property type="match status" value="1"/>
</dbReference>
<dbReference type="PRINTS" id="PR00452">
    <property type="entry name" value="SH3DOMAIN"/>
</dbReference>
<dbReference type="SMART" id="SM00288">
    <property type="entry name" value="VHS"/>
    <property type="match status" value="1"/>
</dbReference>
<dbReference type="PANTHER" id="PTHR45929">
    <property type="entry name" value="JAK PATHWAY SIGNAL TRANSDUCTION ADAPTOR MOLECULE"/>
    <property type="match status" value="1"/>
</dbReference>
<dbReference type="Proteomes" id="UP000015103">
    <property type="component" value="Unassembled WGS sequence"/>
</dbReference>
<dbReference type="Gene3D" id="1.25.40.90">
    <property type="match status" value="1"/>
</dbReference>
<feature type="domain" description="SH3" evidence="7">
    <location>
        <begin position="223"/>
        <end position="282"/>
    </location>
</feature>
<evidence type="ECO:0000259" key="8">
    <source>
        <dbReference type="PROSITE" id="PS50179"/>
    </source>
</evidence>
<dbReference type="CDD" id="cd03568">
    <property type="entry name" value="VHS_STAM"/>
    <property type="match status" value="1"/>
</dbReference>
<feature type="region of interest" description="Disordered" evidence="6">
    <location>
        <begin position="150"/>
        <end position="175"/>
    </location>
</feature>
<dbReference type="InterPro" id="IPR008942">
    <property type="entry name" value="ENTH_VHS"/>
</dbReference>
<dbReference type="CDD" id="cd11820">
    <property type="entry name" value="SH3_STAM"/>
    <property type="match status" value="1"/>
</dbReference>
<keyword evidence="3 5" id="KW-0728">SH3 domain</keyword>
<dbReference type="PROSITE" id="PS50179">
    <property type="entry name" value="VHS"/>
    <property type="match status" value="1"/>
</dbReference>
<feature type="region of interest" description="Disordered" evidence="6">
    <location>
        <begin position="195"/>
        <end position="223"/>
    </location>
</feature>
<feature type="region of interest" description="Disordered" evidence="6">
    <location>
        <begin position="328"/>
        <end position="348"/>
    </location>
</feature>
<reference evidence="9" key="1">
    <citation type="submission" date="2025-05" db="UniProtKB">
        <authorList>
            <consortium name="EnsemblMetazoa"/>
        </authorList>
    </citation>
    <scope>IDENTIFICATION</scope>
</reference>
<feature type="compositionally biased region" description="Pro residues" evidence="6">
    <location>
        <begin position="439"/>
        <end position="456"/>
    </location>
</feature>
<feature type="compositionally biased region" description="Polar residues" evidence="6">
    <location>
        <begin position="199"/>
        <end position="211"/>
    </location>
</feature>
<evidence type="ECO:0000259" key="7">
    <source>
        <dbReference type="PROSITE" id="PS50002"/>
    </source>
</evidence>
<evidence type="ECO:0000256" key="4">
    <source>
        <dbReference type="ARBA" id="ARBA00022753"/>
    </source>
</evidence>
<evidence type="ECO:0000256" key="6">
    <source>
        <dbReference type="SAM" id="MobiDB-lite"/>
    </source>
</evidence>
<feature type="compositionally biased region" description="Acidic residues" evidence="6">
    <location>
        <begin position="338"/>
        <end position="348"/>
    </location>
</feature>
<proteinExistence type="inferred from homology"/>
<protein>
    <recommendedName>
        <fullName evidence="11">Signal transducing adapter molecule 1</fullName>
    </recommendedName>
</protein>
<dbReference type="Pfam" id="PF00790">
    <property type="entry name" value="VHS"/>
    <property type="match status" value="1"/>
</dbReference>
<organism evidence="9 10">
    <name type="scientific">Rhodnius prolixus</name>
    <name type="common">Triatomid bug</name>
    <dbReference type="NCBI Taxonomy" id="13249"/>
    <lineage>
        <taxon>Eukaryota</taxon>
        <taxon>Metazoa</taxon>
        <taxon>Ecdysozoa</taxon>
        <taxon>Arthropoda</taxon>
        <taxon>Hexapoda</taxon>
        <taxon>Insecta</taxon>
        <taxon>Pterygota</taxon>
        <taxon>Neoptera</taxon>
        <taxon>Paraneoptera</taxon>
        <taxon>Hemiptera</taxon>
        <taxon>Heteroptera</taxon>
        <taxon>Panheteroptera</taxon>
        <taxon>Cimicomorpha</taxon>
        <taxon>Reduviidae</taxon>
        <taxon>Triatominae</taxon>
        <taxon>Rhodnius</taxon>
    </lineage>
</organism>
<accession>A0ABL0EIV1</accession>
<feature type="region of interest" description="Disordered" evidence="6">
    <location>
        <begin position="427"/>
        <end position="456"/>
    </location>
</feature>
<keyword evidence="10" id="KW-1185">Reference proteome</keyword>
<evidence type="ECO:0000256" key="2">
    <source>
        <dbReference type="ARBA" id="ARBA00009666"/>
    </source>
</evidence>
<dbReference type="InterPro" id="IPR002014">
    <property type="entry name" value="VHS_dom"/>
</dbReference>
<dbReference type="Gene3D" id="1.20.5.1940">
    <property type="match status" value="1"/>
</dbReference>
<dbReference type="Gene3D" id="2.30.30.40">
    <property type="entry name" value="SH3 Domains"/>
    <property type="match status" value="1"/>
</dbReference>
<feature type="domain" description="VHS" evidence="8">
    <location>
        <begin position="20"/>
        <end position="151"/>
    </location>
</feature>
<comment type="subcellular location">
    <subcellularLocation>
        <location evidence="1">Endosome</location>
    </subcellularLocation>
</comment>
<dbReference type="InterPro" id="IPR036028">
    <property type="entry name" value="SH3-like_dom_sf"/>
</dbReference>
<dbReference type="SUPFAM" id="SSF48464">
    <property type="entry name" value="ENTH/VHS domain"/>
    <property type="match status" value="1"/>
</dbReference>
<dbReference type="InterPro" id="IPR050670">
    <property type="entry name" value="STAM"/>
</dbReference>
<evidence type="ECO:0000313" key="9">
    <source>
        <dbReference type="EnsemblMetazoa" id="RPRC015396.P105"/>
    </source>
</evidence>
<keyword evidence="4" id="KW-0967">Endosome</keyword>
<evidence type="ECO:0008006" key="11">
    <source>
        <dbReference type="Google" id="ProtNLM"/>
    </source>
</evidence>
<name>A0ABL0EIV1_RHOPR</name>
<evidence type="ECO:0000256" key="5">
    <source>
        <dbReference type="PROSITE-ProRule" id="PRU00192"/>
    </source>
</evidence>
<dbReference type="PANTHER" id="PTHR45929:SF3">
    <property type="entry name" value="JAK PATHWAY SIGNAL TRANSDUCTION ADAPTOR MOLECULE"/>
    <property type="match status" value="1"/>
</dbReference>